<accession>A0A7W8YQG8</accession>
<comment type="caution">
    <text evidence="1">The sequence shown here is derived from an EMBL/GenBank/DDBJ whole genome shotgun (WGS) entry which is preliminary data.</text>
</comment>
<proteinExistence type="predicted"/>
<evidence type="ECO:0000313" key="1">
    <source>
        <dbReference type="EMBL" id="MBB5619947.1"/>
    </source>
</evidence>
<reference evidence="1 2" key="1">
    <citation type="submission" date="2020-08" db="EMBL/GenBank/DDBJ databases">
        <title>Genomic Encyclopedia of Type Strains, Phase IV (KMG-V): Genome sequencing to study the core and pangenomes of soil and plant-associated prokaryotes.</title>
        <authorList>
            <person name="Whitman W."/>
        </authorList>
    </citation>
    <scope>NUCLEOTIDE SEQUENCE [LARGE SCALE GENOMIC DNA]</scope>
    <source>
        <strain evidence="1 2">MP7CTX6</strain>
    </source>
</reference>
<name>A0A7W8YQG8_9SPHI</name>
<sequence>MKKSYSILLVMLVTLLVQCKKSDQVETGSNGNKTSKTGVNAAQASFCASCQESPTRVNTVEADGWAKKFAPLLKFDRAAPEYPTSVEDVWANTLPSSIVCGGKLVFQKDPESRSMNFPTYYDVQAHPSDPNRIFIEYWWAYKRQRPCIGNVGGHDYDLEHMVLQVDKQTQRVITTTYFQHAGWFTRNGRNLAEGKRVEAYVGKLAHGMYHDSRDKTIIGFECSYYGDYRNPSGTKDEVLTANNLVRMGCDKDEFSFNGDWGIGSGPLYRDRNYWNYNACIGNDTFGTNGCAASEFGDNKKIGDL</sequence>
<gene>
    <name evidence="1" type="ORF">HDE69_000985</name>
</gene>
<dbReference type="Proteomes" id="UP000537718">
    <property type="component" value="Unassembled WGS sequence"/>
</dbReference>
<dbReference type="AlphaFoldDB" id="A0A7W8YQG8"/>
<organism evidence="1 2">
    <name type="scientific">Pedobacter cryoconitis</name>
    <dbReference type="NCBI Taxonomy" id="188932"/>
    <lineage>
        <taxon>Bacteria</taxon>
        <taxon>Pseudomonadati</taxon>
        <taxon>Bacteroidota</taxon>
        <taxon>Sphingobacteriia</taxon>
        <taxon>Sphingobacteriales</taxon>
        <taxon>Sphingobacteriaceae</taxon>
        <taxon>Pedobacter</taxon>
    </lineage>
</organism>
<protein>
    <submittedName>
        <fullName evidence="1">Uncharacterized protein</fullName>
    </submittedName>
</protein>
<dbReference type="EMBL" id="JACHCF010000002">
    <property type="protein sequence ID" value="MBB5619947.1"/>
    <property type="molecule type" value="Genomic_DNA"/>
</dbReference>
<evidence type="ECO:0000313" key="2">
    <source>
        <dbReference type="Proteomes" id="UP000537718"/>
    </source>
</evidence>
<dbReference type="RefSeq" id="WP_183866008.1">
    <property type="nucleotide sequence ID" value="NZ_JACHCF010000002.1"/>
</dbReference>